<protein>
    <submittedName>
        <fullName evidence="1">Uncharacterized protein</fullName>
    </submittedName>
</protein>
<comment type="caution">
    <text evidence="1">The sequence shown here is derived from an EMBL/GenBank/DDBJ whole genome shotgun (WGS) entry which is preliminary data.</text>
</comment>
<feature type="non-terminal residue" evidence="1">
    <location>
        <position position="1"/>
    </location>
</feature>
<dbReference type="EMBL" id="JACEIK010003360">
    <property type="protein sequence ID" value="MCD9641435.1"/>
    <property type="molecule type" value="Genomic_DNA"/>
</dbReference>
<proteinExistence type="predicted"/>
<name>A0ABS8V2Q8_DATST</name>
<sequence length="87" mass="9539">DLKLLFLVEVGYDFIGRVTCLPRCLCKCTNLSPHRPCHRAGRRAPRACCSARSATASHLALCQSCCRVAQGNAPTWCCVAWQVAWCG</sequence>
<reference evidence="1 2" key="1">
    <citation type="journal article" date="2021" name="BMC Genomics">
        <title>Datura genome reveals duplications of psychoactive alkaloid biosynthetic genes and high mutation rate following tissue culture.</title>
        <authorList>
            <person name="Rajewski A."/>
            <person name="Carter-House D."/>
            <person name="Stajich J."/>
            <person name="Litt A."/>
        </authorList>
    </citation>
    <scope>NUCLEOTIDE SEQUENCE [LARGE SCALE GENOMIC DNA]</scope>
    <source>
        <strain evidence="1">AR-01</strain>
    </source>
</reference>
<evidence type="ECO:0000313" key="1">
    <source>
        <dbReference type="EMBL" id="MCD9641435.1"/>
    </source>
</evidence>
<keyword evidence="2" id="KW-1185">Reference proteome</keyword>
<dbReference type="Proteomes" id="UP000823775">
    <property type="component" value="Unassembled WGS sequence"/>
</dbReference>
<organism evidence="1 2">
    <name type="scientific">Datura stramonium</name>
    <name type="common">Jimsonweed</name>
    <name type="synonym">Common thornapple</name>
    <dbReference type="NCBI Taxonomy" id="4076"/>
    <lineage>
        <taxon>Eukaryota</taxon>
        <taxon>Viridiplantae</taxon>
        <taxon>Streptophyta</taxon>
        <taxon>Embryophyta</taxon>
        <taxon>Tracheophyta</taxon>
        <taxon>Spermatophyta</taxon>
        <taxon>Magnoliopsida</taxon>
        <taxon>eudicotyledons</taxon>
        <taxon>Gunneridae</taxon>
        <taxon>Pentapetalae</taxon>
        <taxon>asterids</taxon>
        <taxon>lamiids</taxon>
        <taxon>Solanales</taxon>
        <taxon>Solanaceae</taxon>
        <taxon>Solanoideae</taxon>
        <taxon>Datureae</taxon>
        <taxon>Datura</taxon>
    </lineage>
</organism>
<evidence type="ECO:0000313" key="2">
    <source>
        <dbReference type="Proteomes" id="UP000823775"/>
    </source>
</evidence>
<gene>
    <name evidence="1" type="ORF">HAX54_027618</name>
</gene>
<accession>A0ABS8V2Q8</accession>